<proteinExistence type="predicted"/>
<gene>
    <name evidence="1" type="ORF">J4E00_28090</name>
</gene>
<name>A0ABS3QQK1_9BACT</name>
<dbReference type="RefSeq" id="WP_208178695.1">
    <property type="nucleotide sequence ID" value="NZ_JAGETZ010000023.1"/>
</dbReference>
<organism evidence="1 2">
    <name type="scientific">Hymenobacter negativus</name>
    <dbReference type="NCBI Taxonomy" id="2795026"/>
    <lineage>
        <taxon>Bacteria</taxon>
        <taxon>Pseudomonadati</taxon>
        <taxon>Bacteroidota</taxon>
        <taxon>Cytophagia</taxon>
        <taxon>Cytophagales</taxon>
        <taxon>Hymenobacteraceae</taxon>
        <taxon>Hymenobacter</taxon>
    </lineage>
</organism>
<evidence type="ECO:0000313" key="1">
    <source>
        <dbReference type="EMBL" id="MBO2012955.1"/>
    </source>
</evidence>
<comment type="caution">
    <text evidence="1">The sequence shown here is derived from an EMBL/GenBank/DDBJ whole genome shotgun (WGS) entry which is preliminary data.</text>
</comment>
<protein>
    <submittedName>
        <fullName evidence="1">Uncharacterized protein</fullName>
    </submittedName>
</protein>
<dbReference type="Proteomes" id="UP000664369">
    <property type="component" value="Unassembled WGS sequence"/>
</dbReference>
<accession>A0ABS3QQK1</accession>
<evidence type="ECO:0000313" key="2">
    <source>
        <dbReference type="Proteomes" id="UP000664369"/>
    </source>
</evidence>
<keyword evidence="2" id="KW-1185">Reference proteome</keyword>
<dbReference type="EMBL" id="JAGETZ010000023">
    <property type="protein sequence ID" value="MBO2012955.1"/>
    <property type="molecule type" value="Genomic_DNA"/>
</dbReference>
<reference evidence="1 2" key="1">
    <citation type="submission" date="2021-03" db="EMBL/GenBank/DDBJ databases">
        <authorList>
            <person name="Kim M.K."/>
        </authorList>
    </citation>
    <scope>NUCLEOTIDE SEQUENCE [LARGE SCALE GENOMIC DNA]</scope>
    <source>
        <strain evidence="1 2">BT442</strain>
    </source>
</reference>
<sequence length="163" mass="18447">MKYWLLPSLWLAVGYQSSDAPTSLNEAVAAHLPAQHSPRQLPAVAPGHVRKWRQVDDAPLAILQARAREFLVKTRWLWAHTERYSTLPDQYSDSTARLLDSLLDNGIRFNKIASKYDATRRGTQVAHTCQLRTATGKLVYDSAQFLVPRRGPMVQLLGLRPLF</sequence>